<reference evidence="3" key="1">
    <citation type="journal article" date="2021" name="Nat. Commun.">
        <title>Genetic determinants of endophytism in the Arabidopsis root mycobiome.</title>
        <authorList>
            <person name="Mesny F."/>
            <person name="Miyauchi S."/>
            <person name="Thiergart T."/>
            <person name="Pickel B."/>
            <person name="Atanasova L."/>
            <person name="Karlsson M."/>
            <person name="Huettel B."/>
            <person name="Barry K.W."/>
            <person name="Haridas S."/>
            <person name="Chen C."/>
            <person name="Bauer D."/>
            <person name="Andreopoulos W."/>
            <person name="Pangilinan J."/>
            <person name="LaButti K."/>
            <person name="Riley R."/>
            <person name="Lipzen A."/>
            <person name="Clum A."/>
            <person name="Drula E."/>
            <person name="Henrissat B."/>
            <person name="Kohler A."/>
            <person name="Grigoriev I.V."/>
            <person name="Martin F.M."/>
            <person name="Hacquard S."/>
        </authorList>
    </citation>
    <scope>NUCLEOTIDE SEQUENCE</scope>
    <source>
        <strain evidence="3">MPI-CAGE-CH-0235</strain>
    </source>
</reference>
<evidence type="ECO:0000313" key="4">
    <source>
        <dbReference type="Proteomes" id="UP000813444"/>
    </source>
</evidence>
<dbReference type="EMBL" id="JAGPNK010000001">
    <property type="protein sequence ID" value="KAH7328745.1"/>
    <property type="molecule type" value="Genomic_DNA"/>
</dbReference>
<keyword evidence="2" id="KW-0812">Transmembrane</keyword>
<sequence length="332" mass="37724">MSTISPGDLSRTASGRARGRHQIKRSITELTSPVRLHLQNHPLRKDRYNDDKQPQSANPAFQFRSSLEIPQSEGTTPLMSPNQSRRASIMLHREEEETIQPREPKGERAPQKEQQQVRLQVEGLKQSLEDLHTFSTSTSRQLDRTYFAVLEKMTTLQSTVMALKDLAESSQDIHGTFEKESRGLEHDIVTQLSAVGRFEQQQTKIEGLQDRIHSGRTQMQSLSRRVDVVRERIEGWAKADAQWRERTRKRLKVIWIIASVIVLAMLLLLWGADQDEAAAGRAAVGIPRQIGPDNSTLEIDLHQEEEGDASGGRLKWETPTGGEERLRVFDEL</sequence>
<name>A0A8K0SZ25_9HYPO</name>
<feature type="region of interest" description="Disordered" evidence="1">
    <location>
        <begin position="94"/>
        <end position="113"/>
    </location>
</feature>
<keyword evidence="2" id="KW-1133">Transmembrane helix</keyword>
<evidence type="ECO:0000256" key="2">
    <source>
        <dbReference type="SAM" id="Phobius"/>
    </source>
</evidence>
<keyword evidence="2" id="KW-0472">Membrane</keyword>
<dbReference type="OrthoDB" id="5419542at2759"/>
<proteinExistence type="predicted"/>
<feature type="compositionally biased region" description="Basic and acidic residues" evidence="1">
    <location>
        <begin position="94"/>
        <end position="111"/>
    </location>
</feature>
<feature type="region of interest" description="Disordered" evidence="1">
    <location>
        <begin position="1"/>
        <end position="84"/>
    </location>
</feature>
<keyword evidence="4" id="KW-1185">Reference proteome</keyword>
<accession>A0A8K0SZ25</accession>
<protein>
    <submittedName>
        <fullName evidence="3">Uncharacterized protein</fullName>
    </submittedName>
</protein>
<comment type="caution">
    <text evidence="3">The sequence shown here is derived from an EMBL/GenBank/DDBJ whole genome shotgun (WGS) entry which is preliminary data.</text>
</comment>
<gene>
    <name evidence="3" type="ORF">B0I35DRAFT_418212</name>
</gene>
<feature type="compositionally biased region" description="Basic and acidic residues" evidence="1">
    <location>
        <begin position="43"/>
        <end position="53"/>
    </location>
</feature>
<evidence type="ECO:0000256" key="1">
    <source>
        <dbReference type="SAM" id="MobiDB-lite"/>
    </source>
</evidence>
<feature type="transmembrane region" description="Helical" evidence="2">
    <location>
        <begin position="253"/>
        <end position="272"/>
    </location>
</feature>
<dbReference type="AlphaFoldDB" id="A0A8K0SZ25"/>
<evidence type="ECO:0000313" key="3">
    <source>
        <dbReference type="EMBL" id="KAH7328745.1"/>
    </source>
</evidence>
<organism evidence="3 4">
    <name type="scientific">Stachybotrys elegans</name>
    <dbReference type="NCBI Taxonomy" id="80388"/>
    <lineage>
        <taxon>Eukaryota</taxon>
        <taxon>Fungi</taxon>
        <taxon>Dikarya</taxon>
        <taxon>Ascomycota</taxon>
        <taxon>Pezizomycotina</taxon>
        <taxon>Sordariomycetes</taxon>
        <taxon>Hypocreomycetidae</taxon>
        <taxon>Hypocreales</taxon>
        <taxon>Stachybotryaceae</taxon>
        <taxon>Stachybotrys</taxon>
    </lineage>
</organism>
<dbReference type="Proteomes" id="UP000813444">
    <property type="component" value="Unassembled WGS sequence"/>
</dbReference>
<feature type="compositionally biased region" description="Polar residues" evidence="1">
    <location>
        <begin position="54"/>
        <end position="84"/>
    </location>
</feature>